<dbReference type="OMA" id="CNCEMTI"/>
<comment type="caution">
    <text evidence="1">The sequence shown here is derived from an EMBL/GenBank/DDBJ whole genome shotgun (WGS) entry which is preliminary data.</text>
</comment>
<gene>
    <name evidence="1" type="ORF">PPRIM_AZ9-3.1.T0650045</name>
</gene>
<name>A0A8S1N239_PARPR</name>
<dbReference type="Proteomes" id="UP000688137">
    <property type="component" value="Unassembled WGS sequence"/>
</dbReference>
<reference evidence="1" key="1">
    <citation type="submission" date="2021-01" db="EMBL/GenBank/DDBJ databases">
        <authorList>
            <consortium name="Genoscope - CEA"/>
            <person name="William W."/>
        </authorList>
    </citation>
    <scope>NUCLEOTIDE SEQUENCE</scope>
</reference>
<evidence type="ECO:0000313" key="2">
    <source>
        <dbReference type="Proteomes" id="UP000688137"/>
    </source>
</evidence>
<accession>A0A8S1N239</accession>
<protein>
    <submittedName>
        <fullName evidence="1">Uncharacterized protein</fullName>
    </submittedName>
</protein>
<evidence type="ECO:0000313" key="1">
    <source>
        <dbReference type="EMBL" id="CAD8081094.1"/>
    </source>
</evidence>
<dbReference type="AlphaFoldDB" id="A0A8S1N239"/>
<sequence>MQDQRYQYLIGKYHFQLEQFNFNKAFVKRCLVSKDQRFVAISVRGCYDNNLEKKNYHYYYQIWSLEERKCIKTYQIILCSPISQFMCGFSECSQYFVSFNCNCEMTIVHLEAQKECFIVSLPGHQVIDKLMIKQGLVFIIVEQLIYVYSLVDGTPIQKIELDFKQENFLPLDALKFLVSNNQRKSVQIWQRIDKGIKKQKEIFPKNRYDELFDFENRIIIGQQQMCIHLLSPSKLQIIRKITIEYQFYNIIIDHNISILNIYRSLCPEQKKLVYINCFPEIQTFESNHHDEVDYTFENMYFYSGIVVGWDYENPNKVGFMIYKFSN</sequence>
<keyword evidence="2" id="KW-1185">Reference proteome</keyword>
<dbReference type="EMBL" id="CAJJDM010000067">
    <property type="protein sequence ID" value="CAD8081094.1"/>
    <property type="molecule type" value="Genomic_DNA"/>
</dbReference>
<proteinExistence type="predicted"/>
<organism evidence="1 2">
    <name type="scientific">Paramecium primaurelia</name>
    <dbReference type="NCBI Taxonomy" id="5886"/>
    <lineage>
        <taxon>Eukaryota</taxon>
        <taxon>Sar</taxon>
        <taxon>Alveolata</taxon>
        <taxon>Ciliophora</taxon>
        <taxon>Intramacronucleata</taxon>
        <taxon>Oligohymenophorea</taxon>
        <taxon>Peniculida</taxon>
        <taxon>Parameciidae</taxon>
        <taxon>Paramecium</taxon>
    </lineage>
</organism>